<dbReference type="HOGENOM" id="CLU_1103427_0_0_1"/>
<dbReference type="InterPro" id="IPR025768">
    <property type="entry name" value="TFG_box"/>
</dbReference>
<organism evidence="7 8">
    <name type="scientific">Trichosporon asahii var. asahii (strain ATCC 90039 / CBS 2479 / JCM 2466 / KCTC 7840 / NBRC 103889/ NCYC 2677 / UAMH 7654)</name>
    <name type="common">Yeast</name>
    <dbReference type="NCBI Taxonomy" id="1186058"/>
    <lineage>
        <taxon>Eukaryota</taxon>
        <taxon>Fungi</taxon>
        <taxon>Dikarya</taxon>
        <taxon>Basidiomycota</taxon>
        <taxon>Agaricomycotina</taxon>
        <taxon>Tremellomycetes</taxon>
        <taxon>Trichosporonales</taxon>
        <taxon>Trichosporonaceae</taxon>
        <taxon>Trichosporon</taxon>
    </lineage>
</organism>
<feature type="short sequence motif" description="FFD box" evidence="1">
    <location>
        <begin position="177"/>
        <end position="192"/>
    </location>
</feature>
<sequence>MDYSKFKGYSGVYQDIDQESQTICLSDEDRPVARAIPGSTVSLGWVRFQNGPQEQRSSGGTSGNGLPPRPQQSHGAASADAAMHRVQKSLSNLNVDGNRRRKPQHHVSPPAVPDAEFDFSKGNARFQKERQAMKAAATEKDEGEAEDTVELGEPESAPHPSVVAQQEEAPKPERKAASYNKSSFFDNISSDSSRVSRADERHRNLDTFGEAGGNQHGGGYGGHRGGHSGYRGRGRGRRGGYGQQREFVHYDA</sequence>
<feature type="compositionally biased region" description="Gly residues" evidence="3">
    <location>
        <begin position="210"/>
        <end position="223"/>
    </location>
</feature>
<feature type="compositionally biased region" description="Polar residues" evidence="3">
    <location>
        <begin position="50"/>
        <end position="59"/>
    </location>
</feature>
<dbReference type="KEGG" id="tasa:A1Q1_01948"/>
<dbReference type="SMART" id="SM01199">
    <property type="entry name" value="FDF"/>
    <property type="match status" value="1"/>
</dbReference>
<dbReference type="VEuPathDB" id="FungiDB:A1Q1_01948"/>
<dbReference type="PROSITE" id="PS51513">
    <property type="entry name" value="FFD"/>
    <property type="match status" value="1"/>
</dbReference>
<dbReference type="GO" id="GO:0033962">
    <property type="term" value="P:P-body assembly"/>
    <property type="evidence" value="ECO:0007669"/>
    <property type="project" value="TreeGrafter"/>
</dbReference>
<feature type="region of interest" description="Disordered" evidence="3">
    <location>
        <begin position="44"/>
        <end position="252"/>
    </location>
</feature>
<dbReference type="RefSeq" id="XP_014180431.1">
    <property type="nucleotide sequence ID" value="XM_014324956.1"/>
</dbReference>
<evidence type="ECO:0008006" key="9">
    <source>
        <dbReference type="Google" id="ProtNLM"/>
    </source>
</evidence>
<dbReference type="PANTHER" id="PTHR13586">
    <property type="entry name" value="SCD6 PROTEIN-RELATED"/>
    <property type="match status" value="1"/>
</dbReference>
<dbReference type="InterPro" id="IPR025761">
    <property type="entry name" value="FFD_box"/>
</dbReference>
<dbReference type="GO" id="GO:0003729">
    <property type="term" value="F:mRNA binding"/>
    <property type="evidence" value="ECO:0007669"/>
    <property type="project" value="TreeGrafter"/>
</dbReference>
<evidence type="ECO:0000256" key="3">
    <source>
        <dbReference type="SAM" id="MobiDB-lite"/>
    </source>
</evidence>
<feature type="compositionally biased region" description="Basic and acidic residues" evidence="3">
    <location>
        <begin position="194"/>
        <end position="205"/>
    </location>
</feature>
<dbReference type="GeneID" id="25985462"/>
<dbReference type="EMBL" id="ALBS01000183">
    <property type="protein sequence ID" value="EJT48959.1"/>
    <property type="molecule type" value="Genomic_DNA"/>
</dbReference>
<dbReference type="PROSITE" id="PS51512">
    <property type="entry name" value="DFDF"/>
    <property type="match status" value="1"/>
</dbReference>
<feature type="domain" description="FFD box profile" evidence="5">
    <location>
        <begin position="177"/>
        <end position="192"/>
    </location>
</feature>
<feature type="compositionally biased region" description="Acidic residues" evidence="3">
    <location>
        <begin position="141"/>
        <end position="153"/>
    </location>
</feature>
<feature type="short sequence motif" description="TFG box" evidence="2">
    <location>
        <begin position="192"/>
        <end position="212"/>
    </location>
</feature>
<dbReference type="InterPro" id="IPR019050">
    <property type="entry name" value="FDF_dom"/>
</dbReference>
<evidence type="ECO:0000259" key="4">
    <source>
        <dbReference type="PROSITE" id="PS51512"/>
    </source>
</evidence>
<dbReference type="GO" id="GO:0000932">
    <property type="term" value="C:P-body"/>
    <property type="evidence" value="ECO:0007669"/>
    <property type="project" value="TreeGrafter"/>
</dbReference>
<dbReference type="GO" id="GO:0034063">
    <property type="term" value="P:stress granule assembly"/>
    <property type="evidence" value="ECO:0007669"/>
    <property type="project" value="TreeGrafter"/>
</dbReference>
<feature type="domain" description="DFDF" evidence="4">
    <location>
        <begin position="105"/>
        <end position="141"/>
    </location>
</feature>
<comment type="caution">
    <text evidence="7">The sequence shown here is derived from an EMBL/GenBank/DDBJ whole genome shotgun (WGS) entry which is preliminary data.</text>
</comment>
<dbReference type="OrthoDB" id="21539at2759"/>
<reference evidence="7 8" key="1">
    <citation type="journal article" date="2012" name="Eukaryot. Cell">
        <title>Draft genome sequence of CBS 2479, the standard type strain of Trichosporon asahii.</title>
        <authorList>
            <person name="Yang R.Y."/>
            <person name="Li H.T."/>
            <person name="Zhu H."/>
            <person name="Zhou G.P."/>
            <person name="Wang M."/>
            <person name="Wang L."/>
        </authorList>
    </citation>
    <scope>NUCLEOTIDE SEQUENCE [LARGE SCALE GENOMIC DNA]</scope>
    <source>
        <strain evidence="8">ATCC 90039 / CBS 2479 / JCM 2466 / KCTC 7840 / NCYC 2677 / UAMH 7654</strain>
    </source>
</reference>
<feature type="compositionally biased region" description="Basic residues" evidence="3">
    <location>
        <begin position="224"/>
        <end position="238"/>
    </location>
</feature>
<dbReference type="Pfam" id="PF09532">
    <property type="entry name" value="FDF"/>
    <property type="match status" value="1"/>
</dbReference>
<evidence type="ECO:0000259" key="6">
    <source>
        <dbReference type="PROSITE" id="PS51536"/>
    </source>
</evidence>
<evidence type="ECO:0000256" key="2">
    <source>
        <dbReference type="PROSITE-ProRule" id="PRU00869"/>
    </source>
</evidence>
<dbReference type="Proteomes" id="UP000002748">
    <property type="component" value="Unassembled WGS sequence"/>
</dbReference>
<feature type="domain" description="TFG box profile" evidence="6">
    <location>
        <begin position="192"/>
        <end position="212"/>
    </location>
</feature>
<accession>J6EWG2</accession>
<evidence type="ECO:0000313" key="7">
    <source>
        <dbReference type="EMBL" id="EJT48959.1"/>
    </source>
</evidence>
<name>J6EWG2_TRIAS</name>
<dbReference type="InterPro" id="IPR025762">
    <property type="entry name" value="DFDF"/>
</dbReference>
<dbReference type="PROSITE" id="PS51536">
    <property type="entry name" value="TFG"/>
    <property type="match status" value="1"/>
</dbReference>
<feature type="compositionally biased region" description="Basic and acidic residues" evidence="3">
    <location>
        <begin position="126"/>
        <end position="140"/>
    </location>
</feature>
<proteinExistence type="predicted"/>
<gene>
    <name evidence="7" type="ORF">A1Q1_01948</name>
</gene>
<dbReference type="AlphaFoldDB" id="J6EWG2"/>
<evidence type="ECO:0000313" key="8">
    <source>
        <dbReference type="Proteomes" id="UP000002748"/>
    </source>
</evidence>
<evidence type="ECO:0000256" key="1">
    <source>
        <dbReference type="PROSITE-ProRule" id="PRU00846"/>
    </source>
</evidence>
<protein>
    <recommendedName>
        <fullName evidence="9">DFDF domain-containing protein</fullName>
    </recommendedName>
</protein>
<dbReference type="PANTHER" id="PTHR13586:SF0">
    <property type="entry name" value="TRAILER HITCH, ISOFORM H"/>
    <property type="match status" value="1"/>
</dbReference>
<feature type="compositionally biased region" description="Low complexity" evidence="3">
    <location>
        <begin position="182"/>
        <end position="193"/>
    </location>
</feature>
<evidence type="ECO:0000259" key="5">
    <source>
        <dbReference type="PROSITE" id="PS51513"/>
    </source>
</evidence>